<reference evidence="7" key="1">
    <citation type="submission" date="2023-01" db="EMBL/GenBank/DDBJ databases">
        <title>Genome assembly of the deep-sea coral Lophelia pertusa.</title>
        <authorList>
            <person name="Herrera S."/>
            <person name="Cordes E."/>
        </authorList>
    </citation>
    <scope>NUCLEOTIDE SEQUENCE</scope>
    <source>
        <strain evidence="7">USNM1676648</strain>
        <tissue evidence="7">Polyp</tissue>
    </source>
</reference>
<evidence type="ECO:0000256" key="3">
    <source>
        <dbReference type="ARBA" id="ARBA00022777"/>
    </source>
</evidence>
<keyword evidence="1" id="KW-0808">Transferase</keyword>
<dbReference type="EMBL" id="MU827814">
    <property type="protein sequence ID" value="KAJ7323436.1"/>
    <property type="molecule type" value="Genomic_DNA"/>
</dbReference>
<proteinExistence type="predicted"/>
<dbReference type="GO" id="GO:0005524">
    <property type="term" value="F:ATP binding"/>
    <property type="evidence" value="ECO:0007669"/>
    <property type="project" value="UniProtKB-KW"/>
</dbReference>
<keyword evidence="5" id="KW-0829">Tyrosine-protein kinase</keyword>
<evidence type="ECO:0000259" key="6">
    <source>
        <dbReference type="PROSITE" id="PS50011"/>
    </source>
</evidence>
<evidence type="ECO:0000313" key="8">
    <source>
        <dbReference type="Proteomes" id="UP001163046"/>
    </source>
</evidence>
<dbReference type="OrthoDB" id="5973798at2759"/>
<feature type="domain" description="Protein kinase" evidence="6">
    <location>
        <begin position="1"/>
        <end position="147"/>
    </location>
</feature>
<dbReference type="GO" id="GO:0004714">
    <property type="term" value="F:transmembrane receptor protein tyrosine kinase activity"/>
    <property type="evidence" value="ECO:0007669"/>
    <property type="project" value="TreeGrafter"/>
</dbReference>
<dbReference type="InterPro" id="IPR001245">
    <property type="entry name" value="Ser-Thr/Tyr_kinase_cat_dom"/>
</dbReference>
<dbReference type="FunFam" id="1.10.510.10:FF:000554">
    <property type="entry name" value="Predicted protein"/>
    <property type="match status" value="1"/>
</dbReference>
<gene>
    <name evidence="7" type="ORF">OS493_031635</name>
</gene>
<evidence type="ECO:0000256" key="5">
    <source>
        <dbReference type="ARBA" id="ARBA00023137"/>
    </source>
</evidence>
<keyword evidence="4" id="KW-0067">ATP-binding</keyword>
<evidence type="ECO:0000256" key="1">
    <source>
        <dbReference type="ARBA" id="ARBA00022679"/>
    </source>
</evidence>
<dbReference type="PANTHER" id="PTHR24416:SF583">
    <property type="entry name" value="RECEPTOR PROTEIN-TYROSINE KINASE"/>
    <property type="match status" value="1"/>
</dbReference>
<dbReference type="PROSITE" id="PS50011">
    <property type="entry name" value="PROTEIN_KINASE_DOM"/>
    <property type="match status" value="1"/>
</dbReference>
<dbReference type="AlphaFoldDB" id="A0A9W9YBS7"/>
<dbReference type="PRINTS" id="PR00109">
    <property type="entry name" value="TYRKINASE"/>
</dbReference>
<evidence type="ECO:0000313" key="7">
    <source>
        <dbReference type="EMBL" id="KAJ7323436.1"/>
    </source>
</evidence>
<accession>A0A9W9YBS7</accession>
<keyword evidence="2" id="KW-0547">Nucleotide-binding</keyword>
<dbReference type="GO" id="GO:0043235">
    <property type="term" value="C:receptor complex"/>
    <property type="evidence" value="ECO:0007669"/>
    <property type="project" value="TreeGrafter"/>
</dbReference>
<dbReference type="Pfam" id="PF07714">
    <property type="entry name" value="PK_Tyr_Ser-Thr"/>
    <property type="match status" value="1"/>
</dbReference>
<dbReference type="Proteomes" id="UP001163046">
    <property type="component" value="Unassembled WGS sequence"/>
</dbReference>
<evidence type="ECO:0000256" key="2">
    <source>
        <dbReference type="ARBA" id="ARBA00022741"/>
    </source>
</evidence>
<name>A0A9W9YBS7_9CNID</name>
<dbReference type="Gene3D" id="1.10.510.10">
    <property type="entry name" value="Transferase(Phosphotransferase) domain 1"/>
    <property type="match status" value="1"/>
</dbReference>
<dbReference type="InterPro" id="IPR000719">
    <property type="entry name" value="Prot_kinase_dom"/>
</dbReference>
<dbReference type="InterPro" id="IPR050122">
    <property type="entry name" value="RTK"/>
</dbReference>
<comment type="caution">
    <text evidence="7">The sequence shown here is derived from an EMBL/GenBank/DDBJ whole genome shotgun (WGS) entry which is preliminary data.</text>
</comment>
<keyword evidence="3" id="KW-0418">Kinase</keyword>
<dbReference type="InterPro" id="IPR020635">
    <property type="entry name" value="Tyr_kinase_cat_dom"/>
</dbReference>
<sequence>MEYLASKGLVHRDLAARNILLGDDRAVKIADFGMLRHTYGEIYEMKHTKKLPIKWTAPEALQSNIYTSKSDVWSFGVLLWELSTMGGIPYPGISNKELYKLLKIGYHMEKPDMCSDELYALMSDCWKEEPDERPSFEQLISTLEQMMTKSNDYYDFDKLDETQPYYMEADSDSDESGSLDTRL</sequence>
<protein>
    <recommendedName>
        <fullName evidence="6">Protein kinase domain-containing protein</fullName>
    </recommendedName>
</protein>
<dbReference type="InterPro" id="IPR011009">
    <property type="entry name" value="Kinase-like_dom_sf"/>
</dbReference>
<dbReference type="GO" id="GO:0005886">
    <property type="term" value="C:plasma membrane"/>
    <property type="evidence" value="ECO:0007669"/>
    <property type="project" value="TreeGrafter"/>
</dbReference>
<dbReference type="InterPro" id="IPR008266">
    <property type="entry name" value="Tyr_kinase_AS"/>
</dbReference>
<dbReference type="PROSITE" id="PS00109">
    <property type="entry name" value="PROTEIN_KINASE_TYR"/>
    <property type="match status" value="1"/>
</dbReference>
<dbReference type="SUPFAM" id="SSF56112">
    <property type="entry name" value="Protein kinase-like (PK-like)"/>
    <property type="match status" value="1"/>
</dbReference>
<keyword evidence="8" id="KW-1185">Reference proteome</keyword>
<dbReference type="GO" id="GO:0007169">
    <property type="term" value="P:cell surface receptor protein tyrosine kinase signaling pathway"/>
    <property type="evidence" value="ECO:0007669"/>
    <property type="project" value="TreeGrafter"/>
</dbReference>
<organism evidence="7 8">
    <name type="scientific">Desmophyllum pertusum</name>
    <dbReference type="NCBI Taxonomy" id="174260"/>
    <lineage>
        <taxon>Eukaryota</taxon>
        <taxon>Metazoa</taxon>
        <taxon>Cnidaria</taxon>
        <taxon>Anthozoa</taxon>
        <taxon>Hexacorallia</taxon>
        <taxon>Scleractinia</taxon>
        <taxon>Caryophylliina</taxon>
        <taxon>Caryophylliidae</taxon>
        <taxon>Desmophyllum</taxon>
    </lineage>
</organism>
<evidence type="ECO:0000256" key="4">
    <source>
        <dbReference type="ARBA" id="ARBA00022840"/>
    </source>
</evidence>
<dbReference type="PANTHER" id="PTHR24416">
    <property type="entry name" value="TYROSINE-PROTEIN KINASE RECEPTOR"/>
    <property type="match status" value="1"/>
</dbReference>
<dbReference type="CDD" id="cd00192">
    <property type="entry name" value="PTKc"/>
    <property type="match status" value="1"/>
</dbReference>
<dbReference type="SMART" id="SM00219">
    <property type="entry name" value="TyrKc"/>
    <property type="match status" value="1"/>
</dbReference>